<evidence type="ECO:0000256" key="13">
    <source>
        <dbReference type="ARBA" id="ARBA00023170"/>
    </source>
</evidence>
<comment type="catalytic activity">
    <reaction evidence="16 17">
        <text>L-seryl-[protein] + ATP = O-phospho-L-seryl-[protein] + ADP + H(+)</text>
        <dbReference type="Rhea" id="RHEA:17989"/>
        <dbReference type="Rhea" id="RHEA-COMP:9863"/>
        <dbReference type="Rhea" id="RHEA-COMP:11604"/>
        <dbReference type="ChEBI" id="CHEBI:15378"/>
        <dbReference type="ChEBI" id="CHEBI:29999"/>
        <dbReference type="ChEBI" id="CHEBI:30616"/>
        <dbReference type="ChEBI" id="CHEBI:83421"/>
        <dbReference type="ChEBI" id="CHEBI:456216"/>
        <dbReference type="EC" id="2.7.11.1"/>
    </reaction>
</comment>
<dbReference type="InterPro" id="IPR008271">
    <property type="entry name" value="Ser/Thr_kinase_AS"/>
</dbReference>
<evidence type="ECO:0000256" key="15">
    <source>
        <dbReference type="ARBA" id="ARBA00047899"/>
    </source>
</evidence>
<dbReference type="GO" id="GO:0048544">
    <property type="term" value="P:recognition of pollen"/>
    <property type="evidence" value="ECO:0007669"/>
    <property type="project" value="InterPro"/>
</dbReference>
<dbReference type="SMART" id="SM00108">
    <property type="entry name" value="B_lectin"/>
    <property type="match status" value="1"/>
</dbReference>
<evidence type="ECO:0000256" key="9">
    <source>
        <dbReference type="ARBA" id="ARBA00022840"/>
    </source>
</evidence>
<keyword evidence="13" id="KW-0675">Receptor</keyword>
<dbReference type="InterPro" id="IPR001480">
    <property type="entry name" value="Bulb-type_lectin_dom"/>
</dbReference>
<dbReference type="InterPro" id="IPR017441">
    <property type="entry name" value="Protein_kinase_ATP_BS"/>
</dbReference>
<keyword evidence="3" id="KW-0245">EGF-like domain</keyword>
<keyword evidence="4 17" id="KW-0808">Transferase</keyword>
<evidence type="ECO:0000256" key="5">
    <source>
        <dbReference type="ARBA" id="ARBA00022692"/>
    </source>
</evidence>
<dbReference type="CDD" id="cd00028">
    <property type="entry name" value="B_lectin"/>
    <property type="match status" value="1"/>
</dbReference>
<keyword evidence="5 19" id="KW-0812">Transmembrane</keyword>
<keyword evidence="11 19" id="KW-0472">Membrane</keyword>
<gene>
    <name evidence="24" type="ORF">PVAP13_8NG116200</name>
</gene>
<proteinExistence type="inferred from homology"/>
<evidence type="ECO:0000256" key="17">
    <source>
        <dbReference type="PIRNR" id="PIRNR000641"/>
    </source>
</evidence>
<evidence type="ECO:0000256" key="8">
    <source>
        <dbReference type="ARBA" id="ARBA00022777"/>
    </source>
</evidence>
<evidence type="ECO:0000256" key="18">
    <source>
        <dbReference type="PROSITE-ProRule" id="PRU10141"/>
    </source>
</evidence>
<comment type="caution">
    <text evidence="24">The sequence shown here is derived from an EMBL/GenBank/DDBJ whole genome shotgun (WGS) entry which is preliminary data.</text>
</comment>
<feature type="binding site" evidence="18">
    <location>
        <position position="534"/>
    </location>
    <ligand>
        <name>ATP</name>
        <dbReference type="ChEBI" id="CHEBI:30616"/>
    </ligand>
</feature>
<dbReference type="InterPro" id="IPR011009">
    <property type="entry name" value="Kinase-like_dom_sf"/>
</dbReference>
<dbReference type="SUPFAM" id="SSF56112">
    <property type="entry name" value="Protein kinase-like (PK-like)"/>
    <property type="match status" value="1"/>
</dbReference>
<dbReference type="InterPro" id="IPR000858">
    <property type="entry name" value="S_locus_glycoprot_dom"/>
</dbReference>
<evidence type="ECO:0000256" key="19">
    <source>
        <dbReference type="SAM" id="Phobius"/>
    </source>
</evidence>
<dbReference type="GO" id="GO:0005524">
    <property type="term" value="F:ATP binding"/>
    <property type="evidence" value="ECO:0007669"/>
    <property type="project" value="UniProtKB-UniRule"/>
</dbReference>
<feature type="chain" id="PRO_5035764675" description="Receptor-like serine/threonine-protein kinase" evidence="20">
    <location>
        <begin position="22"/>
        <end position="806"/>
    </location>
</feature>
<dbReference type="GO" id="GO:0051707">
    <property type="term" value="P:response to other organism"/>
    <property type="evidence" value="ECO:0007669"/>
    <property type="project" value="UniProtKB-ARBA"/>
</dbReference>
<dbReference type="InterPro" id="IPR003609">
    <property type="entry name" value="Pan_app"/>
</dbReference>
<dbReference type="GO" id="GO:0016020">
    <property type="term" value="C:membrane"/>
    <property type="evidence" value="ECO:0007669"/>
    <property type="project" value="UniProtKB-SubCell"/>
</dbReference>
<dbReference type="Pfam" id="PF00954">
    <property type="entry name" value="S_locus_glycop"/>
    <property type="match status" value="1"/>
</dbReference>
<reference evidence="24 25" key="1">
    <citation type="submission" date="2020-05" db="EMBL/GenBank/DDBJ databases">
        <title>WGS assembly of Panicum virgatum.</title>
        <authorList>
            <person name="Lovell J.T."/>
            <person name="Jenkins J."/>
            <person name="Shu S."/>
            <person name="Juenger T.E."/>
            <person name="Schmutz J."/>
        </authorList>
    </citation>
    <scope>NUCLEOTIDE SEQUENCE [LARGE SCALE GENOMIC DNA]</scope>
    <source>
        <strain evidence="25">cv. AP13</strain>
    </source>
</reference>
<evidence type="ECO:0000256" key="1">
    <source>
        <dbReference type="ARBA" id="ARBA00004479"/>
    </source>
</evidence>
<evidence type="ECO:0000256" key="12">
    <source>
        <dbReference type="ARBA" id="ARBA00023157"/>
    </source>
</evidence>
<keyword evidence="25" id="KW-1185">Reference proteome</keyword>
<evidence type="ECO:0000259" key="21">
    <source>
        <dbReference type="PROSITE" id="PS50011"/>
    </source>
</evidence>
<sequence length="806" mass="89158">MPYLHISMVLLLSLHIPAANSATTDTISSGQALSISDTLVSKNGRYALGFFKVGNNSSQNTMNWYLGIWFNSVPKFTQAWVANRDDPFKSPTSSLELKISHDGNLVVLNQPTNSVIWSTQAKMTRNNTIAMLLDSGNFILRNVSNSSHTLWQSFDYPTDTFLPEMKIGWDNITGLNRRLVSRKNSISPATGVYCEELDPSGVNQVVLAKWNSNTQYWSSGVWTGRFASQPDEARNGGNESLVANAHEKYYTYTIPNETVPLYYNLDVSGQIKVFAWPEGSQDWILAYSQPRAQCDVYAVCGPFTICNDDVLPYCTCTKGFSVRSPEDWELDDRTGGCMRNTPLDCITKGSSTRSTDKFLSLPCVSLAQNVRRIEDARSIGVCAQVCQDNCSCTAYSFSNNGTCSTWHGELLNIRQIQCSSAANSNGGTLYIRLAAKDIQGSEKNKRVFIIAIATSTSVTALGLFAFAMLIMICRNKRKSSGHISNTAQDCNGIIAFRYNDLKLGTKIFSEKLGEGGFGSVFKGFLNNSTAIAVKELRHHAHQGEKQFRAEVSSIGLIQHINLVKLIGFCCEGARRLLVYEYMPNGSLAKHLFQSQATVLKWSTRYQIALGVARGLAYLHEKCRDCIIHCDIKPENILLSDSYVPKIADFGMAKFLGRDFSRVITSMRGTIGYLAPEWISGVAITPKVDVYAYGMVLLEIVSGKRNSRVSCSCGSNHDVYYPVHVAREIIGGDVRSLLDSRLCGEMNLKEAEIACKVACWCIQDDEFDRPTMGEVVQILEGLLEVNIPPMPRLLQTIAGSSNYSTCC</sequence>
<dbReference type="CDD" id="cd01098">
    <property type="entry name" value="PAN_AP_plant"/>
    <property type="match status" value="1"/>
</dbReference>
<dbReference type="GO" id="GO:0004674">
    <property type="term" value="F:protein serine/threonine kinase activity"/>
    <property type="evidence" value="ECO:0007669"/>
    <property type="project" value="UniProtKB-KW"/>
</dbReference>
<dbReference type="InterPro" id="IPR000719">
    <property type="entry name" value="Prot_kinase_dom"/>
</dbReference>
<dbReference type="Proteomes" id="UP000823388">
    <property type="component" value="Chromosome 8N"/>
</dbReference>
<keyword evidence="2 17" id="KW-0723">Serine/threonine-protein kinase</keyword>
<feature type="transmembrane region" description="Helical" evidence="19">
    <location>
        <begin position="447"/>
        <end position="472"/>
    </location>
</feature>
<accession>A0A8T0PCC4</accession>
<dbReference type="CDD" id="cd14066">
    <property type="entry name" value="STKc_IRAK"/>
    <property type="match status" value="1"/>
</dbReference>
<evidence type="ECO:0000313" key="24">
    <source>
        <dbReference type="EMBL" id="KAG2558309.1"/>
    </source>
</evidence>
<dbReference type="EMBL" id="CM029052">
    <property type="protein sequence ID" value="KAG2558309.1"/>
    <property type="molecule type" value="Genomic_DNA"/>
</dbReference>
<dbReference type="AlphaFoldDB" id="A0A8T0PCC4"/>
<keyword evidence="6 20" id="KW-0732">Signal</keyword>
<evidence type="ECO:0000256" key="16">
    <source>
        <dbReference type="ARBA" id="ARBA00048679"/>
    </source>
</evidence>
<evidence type="ECO:0000256" key="2">
    <source>
        <dbReference type="ARBA" id="ARBA00022527"/>
    </source>
</evidence>
<evidence type="ECO:0000256" key="14">
    <source>
        <dbReference type="ARBA" id="ARBA00023180"/>
    </source>
</evidence>
<dbReference type="Gene3D" id="2.90.10.10">
    <property type="entry name" value="Bulb-type lectin domain"/>
    <property type="match status" value="1"/>
</dbReference>
<evidence type="ECO:0000259" key="22">
    <source>
        <dbReference type="PROSITE" id="PS50927"/>
    </source>
</evidence>
<dbReference type="PROSITE" id="PS00108">
    <property type="entry name" value="PROTEIN_KINASE_ST"/>
    <property type="match status" value="1"/>
</dbReference>
<keyword evidence="7 17" id="KW-0547">Nucleotide-binding</keyword>
<dbReference type="Pfam" id="PF00069">
    <property type="entry name" value="Pkinase"/>
    <property type="match status" value="1"/>
</dbReference>
<feature type="domain" description="Apple" evidence="23">
    <location>
        <begin position="345"/>
        <end position="434"/>
    </location>
</feature>
<dbReference type="Gene3D" id="3.30.200.20">
    <property type="entry name" value="Phosphorylase Kinase, domain 1"/>
    <property type="match status" value="1"/>
</dbReference>
<organism evidence="24 25">
    <name type="scientific">Panicum virgatum</name>
    <name type="common">Blackwell switchgrass</name>
    <dbReference type="NCBI Taxonomy" id="38727"/>
    <lineage>
        <taxon>Eukaryota</taxon>
        <taxon>Viridiplantae</taxon>
        <taxon>Streptophyta</taxon>
        <taxon>Embryophyta</taxon>
        <taxon>Tracheophyta</taxon>
        <taxon>Spermatophyta</taxon>
        <taxon>Magnoliopsida</taxon>
        <taxon>Liliopsida</taxon>
        <taxon>Poales</taxon>
        <taxon>Poaceae</taxon>
        <taxon>PACMAD clade</taxon>
        <taxon>Panicoideae</taxon>
        <taxon>Panicodae</taxon>
        <taxon>Paniceae</taxon>
        <taxon>Panicinae</taxon>
        <taxon>Panicum</taxon>
        <taxon>Panicum sect. Hiantes</taxon>
    </lineage>
</organism>
<dbReference type="Pfam" id="PF01453">
    <property type="entry name" value="B_lectin"/>
    <property type="match status" value="1"/>
</dbReference>
<dbReference type="FunFam" id="2.90.10.10:FF:000002">
    <property type="entry name" value="Serine/threonine-protein kinase"/>
    <property type="match status" value="1"/>
</dbReference>
<protein>
    <recommendedName>
        <fullName evidence="17">Receptor-like serine/threonine-protein kinase</fullName>
        <ecNumber evidence="17">2.7.11.1</ecNumber>
    </recommendedName>
</protein>
<dbReference type="InterPro" id="IPR036426">
    <property type="entry name" value="Bulb-type_lectin_dom_sf"/>
</dbReference>
<keyword evidence="10 19" id="KW-1133">Transmembrane helix</keyword>
<dbReference type="PIRSF" id="PIRSF000641">
    <property type="entry name" value="SRK"/>
    <property type="match status" value="1"/>
</dbReference>
<keyword evidence="14" id="KW-0325">Glycoprotein</keyword>
<comment type="catalytic activity">
    <reaction evidence="15 17">
        <text>L-threonyl-[protein] + ATP = O-phospho-L-threonyl-[protein] + ADP + H(+)</text>
        <dbReference type="Rhea" id="RHEA:46608"/>
        <dbReference type="Rhea" id="RHEA-COMP:11060"/>
        <dbReference type="Rhea" id="RHEA-COMP:11605"/>
        <dbReference type="ChEBI" id="CHEBI:15378"/>
        <dbReference type="ChEBI" id="CHEBI:30013"/>
        <dbReference type="ChEBI" id="CHEBI:30616"/>
        <dbReference type="ChEBI" id="CHEBI:61977"/>
        <dbReference type="ChEBI" id="CHEBI:456216"/>
        <dbReference type="EC" id="2.7.11.1"/>
    </reaction>
</comment>
<keyword evidence="12" id="KW-1015">Disulfide bond</keyword>
<feature type="domain" description="Bulb-type lectin" evidence="22">
    <location>
        <begin position="24"/>
        <end position="153"/>
    </location>
</feature>
<dbReference type="SUPFAM" id="SSF51110">
    <property type="entry name" value="alpha-D-mannose-specific plant lectins"/>
    <property type="match status" value="1"/>
</dbReference>
<keyword evidence="8 17" id="KW-0418">Kinase</keyword>
<dbReference type="FunFam" id="1.10.510.10:FF:000227">
    <property type="entry name" value="Serine/threonine-protein kinase"/>
    <property type="match status" value="1"/>
</dbReference>
<dbReference type="SMART" id="SM00473">
    <property type="entry name" value="PAN_AP"/>
    <property type="match status" value="1"/>
</dbReference>
<evidence type="ECO:0000256" key="6">
    <source>
        <dbReference type="ARBA" id="ARBA00022729"/>
    </source>
</evidence>
<evidence type="ECO:0000256" key="11">
    <source>
        <dbReference type="ARBA" id="ARBA00023136"/>
    </source>
</evidence>
<evidence type="ECO:0000256" key="20">
    <source>
        <dbReference type="SAM" id="SignalP"/>
    </source>
</evidence>
<name>A0A8T0PCC4_PANVG</name>
<dbReference type="PROSITE" id="PS50948">
    <property type="entry name" value="PAN"/>
    <property type="match status" value="1"/>
</dbReference>
<dbReference type="Pfam" id="PF08276">
    <property type="entry name" value="PAN_2"/>
    <property type="match status" value="1"/>
</dbReference>
<evidence type="ECO:0000313" key="25">
    <source>
        <dbReference type="Proteomes" id="UP000823388"/>
    </source>
</evidence>
<dbReference type="SMART" id="SM00220">
    <property type="entry name" value="S_TKc"/>
    <property type="match status" value="1"/>
</dbReference>
<dbReference type="PANTHER" id="PTHR47974">
    <property type="entry name" value="OS07G0415500 PROTEIN"/>
    <property type="match status" value="1"/>
</dbReference>
<evidence type="ECO:0000256" key="10">
    <source>
        <dbReference type="ARBA" id="ARBA00022989"/>
    </source>
</evidence>
<dbReference type="PROSITE" id="PS50011">
    <property type="entry name" value="PROTEIN_KINASE_DOM"/>
    <property type="match status" value="1"/>
</dbReference>
<dbReference type="Gene3D" id="1.10.510.10">
    <property type="entry name" value="Transferase(Phosphotransferase) domain 1"/>
    <property type="match status" value="1"/>
</dbReference>
<dbReference type="EC" id="2.7.11.1" evidence="17"/>
<feature type="signal peptide" evidence="20">
    <location>
        <begin position="1"/>
        <end position="21"/>
    </location>
</feature>
<dbReference type="PROSITE" id="PS00107">
    <property type="entry name" value="PROTEIN_KINASE_ATP"/>
    <property type="match status" value="1"/>
</dbReference>
<dbReference type="PROSITE" id="PS50927">
    <property type="entry name" value="BULB_LECTIN"/>
    <property type="match status" value="1"/>
</dbReference>
<evidence type="ECO:0000256" key="3">
    <source>
        <dbReference type="ARBA" id="ARBA00022536"/>
    </source>
</evidence>
<dbReference type="InterPro" id="IPR024171">
    <property type="entry name" value="SRK-like_kinase"/>
</dbReference>
<evidence type="ECO:0000256" key="7">
    <source>
        <dbReference type="ARBA" id="ARBA00022741"/>
    </source>
</evidence>
<dbReference type="FunFam" id="3.30.200.20:FF:000178">
    <property type="entry name" value="serine/threonine-protein kinase PBS1-like"/>
    <property type="match status" value="1"/>
</dbReference>
<comment type="similarity">
    <text evidence="17">Belongs to the protein kinase superfamily. Ser/Thr protein kinase family.</text>
</comment>
<dbReference type="PANTHER" id="PTHR47974:SF19">
    <property type="entry name" value="RECEPTOR-LIKE SERINE_THREONINE-PROTEIN KINASE"/>
    <property type="match status" value="1"/>
</dbReference>
<comment type="subcellular location">
    <subcellularLocation>
        <location evidence="1">Membrane</location>
        <topology evidence="1">Single-pass type I membrane protein</topology>
    </subcellularLocation>
</comment>
<keyword evidence="9 17" id="KW-0067">ATP-binding</keyword>
<evidence type="ECO:0000256" key="4">
    <source>
        <dbReference type="ARBA" id="ARBA00022679"/>
    </source>
</evidence>
<evidence type="ECO:0000259" key="23">
    <source>
        <dbReference type="PROSITE" id="PS50948"/>
    </source>
</evidence>
<feature type="domain" description="Protein kinase" evidence="21">
    <location>
        <begin position="506"/>
        <end position="782"/>
    </location>
</feature>